<evidence type="ECO:0000256" key="2">
    <source>
        <dbReference type="ARBA" id="ARBA00023082"/>
    </source>
</evidence>
<reference evidence="5 6" key="1">
    <citation type="submission" date="2022-10" db="EMBL/GenBank/DDBJ databases">
        <title>Luteolibacter arcticus strain CCTCC AB 2014275, whole genome shotgun sequencing project.</title>
        <authorList>
            <person name="Zhao G."/>
            <person name="Shen L."/>
        </authorList>
    </citation>
    <scope>NUCLEOTIDE SEQUENCE [LARGE SCALE GENOMIC DNA]</scope>
    <source>
        <strain evidence="5 6">CCTCC AB 2014275</strain>
    </source>
</reference>
<dbReference type="InterPro" id="IPR013324">
    <property type="entry name" value="RNA_pol_sigma_r3/r4-like"/>
</dbReference>
<feature type="domain" description="RNA polymerase sigma-70 ECF-like HTH" evidence="4">
    <location>
        <begin position="1"/>
        <end position="181"/>
    </location>
</feature>
<keyword evidence="2" id="KW-0731">Sigma factor</keyword>
<gene>
    <name evidence="5" type="ORF">OKA05_09785</name>
</gene>
<sequence>MSDATVMLAAIQAGDSHAAEQLLVLVYDELRRLAASKVDQEAPGQTLQPTALVHQAWLRLVGDQAPSFNNREHFFRASAEAMRRILIDRARRKRAQRHGGGYQRVDLDGFDLAAPTADEQLLAVNEALSKFAGAHPVQADLVKLRYFAGMTNEEVSQILGISLSTVKNYWNFSRAWLLNEIESQ</sequence>
<dbReference type="Gene3D" id="1.10.10.10">
    <property type="entry name" value="Winged helix-like DNA-binding domain superfamily/Winged helix DNA-binding domain"/>
    <property type="match status" value="1"/>
</dbReference>
<dbReference type="InterPro" id="IPR039425">
    <property type="entry name" value="RNA_pol_sigma-70-like"/>
</dbReference>
<protein>
    <submittedName>
        <fullName evidence="5">Sigma-70 family RNA polymerase sigma factor</fullName>
    </submittedName>
</protein>
<dbReference type="InterPro" id="IPR036388">
    <property type="entry name" value="WH-like_DNA-bd_sf"/>
</dbReference>
<dbReference type="EMBL" id="JAPDDT010000003">
    <property type="protein sequence ID" value="MCW1922840.1"/>
    <property type="molecule type" value="Genomic_DNA"/>
</dbReference>
<dbReference type="NCBIfam" id="TIGR02999">
    <property type="entry name" value="Sig-70_X6"/>
    <property type="match status" value="1"/>
</dbReference>
<keyword evidence="1" id="KW-0805">Transcription regulation</keyword>
<evidence type="ECO:0000256" key="3">
    <source>
        <dbReference type="ARBA" id="ARBA00023163"/>
    </source>
</evidence>
<accession>A0ABT3GGU9</accession>
<dbReference type="NCBIfam" id="TIGR02937">
    <property type="entry name" value="sigma70-ECF"/>
    <property type="match status" value="1"/>
</dbReference>
<dbReference type="SUPFAM" id="SSF88659">
    <property type="entry name" value="Sigma3 and sigma4 domains of RNA polymerase sigma factors"/>
    <property type="match status" value="1"/>
</dbReference>
<evidence type="ECO:0000259" key="4">
    <source>
        <dbReference type="Pfam" id="PF07638"/>
    </source>
</evidence>
<dbReference type="Pfam" id="PF07638">
    <property type="entry name" value="Sigma70_ECF"/>
    <property type="match status" value="1"/>
</dbReference>
<dbReference type="PANTHER" id="PTHR43133:SF39">
    <property type="entry name" value="SIMILAR TO RNA POLYMERASE SIGMA-E FACTOR"/>
    <property type="match status" value="1"/>
</dbReference>
<evidence type="ECO:0000256" key="1">
    <source>
        <dbReference type="ARBA" id="ARBA00023015"/>
    </source>
</evidence>
<dbReference type="Proteomes" id="UP001320876">
    <property type="component" value="Unassembled WGS sequence"/>
</dbReference>
<dbReference type="PANTHER" id="PTHR43133">
    <property type="entry name" value="RNA POLYMERASE ECF-TYPE SIGMA FACTO"/>
    <property type="match status" value="1"/>
</dbReference>
<organism evidence="5 6">
    <name type="scientific">Luteolibacter arcticus</name>
    <dbReference type="NCBI Taxonomy" id="1581411"/>
    <lineage>
        <taxon>Bacteria</taxon>
        <taxon>Pseudomonadati</taxon>
        <taxon>Verrucomicrobiota</taxon>
        <taxon>Verrucomicrobiia</taxon>
        <taxon>Verrucomicrobiales</taxon>
        <taxon>Verrucomicrobiaceae</taxon>
        <taxon>Luteolibacter</taxon>
    </lineage>
</organism>
<dbReference type="InterPro" id="IPR053812">
    <property type="entry name" value="HTH_Sigma70_ECF-like"/>
</dbReference>
<comment type="caution">
    <text evidence="5">The sequence shown here is derived from an EMBL/GenBank/DDBJ whole genome shotgun (WGS) entry which is preliminary data.</text>
</comment>
<dbReference type="RefSeq" id="WP_264486947.1">
    <property type="nucleotide sequence ID" value="NZ_JAPDDT010000003.1"/>
</dbReference>
<evidence type="ECO:0000313" key="6">
    <source>
        <dbReference type="Proteomes" id="UP001320876"/>
    </source>
</evidence>
<evidence type="ECO:0000313" key="5">
    <source>
        <dbReference type="EMBL" id="MCW1922840.1"/>
    </source>
</evidence>
<name>A0ABT3GGU9_9BACT</name>
<keyword evidence="3" id="KW-0804">Transcription</keyword>
<proteinExistence type="predicted"/>
<dbReference type="InterPro" id="IPR014284">
    <property type="entry name" value="RNA_pol_sigma-70_dom"/>
</dbReference>
<dbReference type="InterPro" id="IPR011517">
    <property type="entry name" value="RNA_pol_sigma70_ECF-like"/>
</dbReference>
<keyword evidence="6" id="KW-1185">Reference proteome</keyword>